<evidence type="ECO:0000259" key="7">
    <source>
        <dbReference type="Pfam" id="PF08281"/>
    </source>
</evidence>
<keyword evidence="9" id="KW-1185">Reference proteome</keyword>
<evidence type="ECO:0000256" key="4">
    <source>
        <dbReference type="ARBA" id="ARBA00023125"/>
    </source>
</evidence>
<dbReference type="InterPro" id="IPR013324">
    <property type="entry name" value="RNA_pol_sigma_r3/r4-like"/>
</dbReference>
<evidence type="ECO:0000313" key="8">
    <source>
        <dbReference type="EMBL" id="TCS89842.1"/>
    </source>
</evidence>
<accession>A0A4R3L072</accession>
<dbReference type="Gene3D" id="1.10.10.10">
    <property type="entry name" value="Winged helix-like DNA-binding domain superfamily/Winged helix DNA-binding domain"/>
    <property type="match status" value="1"/>
</dbReference>
<dbReference type="InterPro" id="IPR014284">
    <property type="entry name" value="RNA_pol_sigma-70_dom"/>
</dbReference>
<sequence length="199" mass="23248">MFLKITGGRKKTLSDEELAAHYRKNGDMILLGELYGRHMEMVFAVCFKYLKDEEASKDAVMQLFEKLSGDLRRHEVSNFKGWLHQVTRNYCLMHLRSAQNKFRENMVSIENELSGDVETTAFLHPDNGEILENQLRKVEAGIGQLPPEQQQCVRLFYLDQKCYKDIAEMTGYELKKVKSYIQNGKRNLKLFMEAQKNEQ</sequence>
<dbReference type="SUPFAM" id="SSF88946">
    <property type="entry name" value="Sigma2 domain of RNA polymerase sigma factors"/>
    <property type="match status" value="1"/>
</dbReference>
<dbReference type="EMBL" id="SMAD01000001">
    <property type="protein sequence ID" value="TCS89842.1"/>
    <property type="molecule type" value="Genomic_DNA"/>
</dbReference>
<dbReference type="AlphaFoldDB" id="A0A4R3L072"/>
<dbReference type="InterPro" id="IPR013325">
    <property type="entry name" value="RNA_pol_sigma_r2"/>
</dbReference>
<dbReference type="GO" id="GO:0016987">
    <property type="term" value="F:sigma factor activity"/>
    <property type="evidence" value="ECO:0007669"/>
    <property type="project" value="UniProtKB-KW"/>
</dbReference>
<dbReference type="InterPro" id="IPR036388">
    <property type="entry name" value="WH-like_DNA-bd_sf"/>
</dbReference>
<organism evidence="8 9">
    <name type="scientific">Anseongella ginsenosidimutans</name>
    <dbReference type="NCBI Taxonomy" id="496056"/>
    <lineage>
        <taxon>Bacteria</taxon>
        <taxon>Pseudomonadati</taxon>
        <taxon>Bacteroidota</taxon>
        <taxon>Sphingobacteriia</taxon>
        <taxon>Sphingobacteriales</taxon>
        <taxon>Sphingobacteriaceae</taxon>
        <taxon>Anseongella</taxon>
    </lineage>
</organism>
<evidence type="ECO:0000256" key="3">
    <source>
        <dbReference type="ARBA" id="ARBA00023082"/>
    </source>
</evidence>
<comment type="caution">
    <text evidence="8">The sequence shown here is derived from an EMBL/GenBank/DDBJ whole genome shotgun (WGS) entry which is preliminary data.</text>
</comment>
<dbReference type="Pfam" id="PF08281">
    <property type="entry name" value="Sigma70_r4_2"/>
    <property type="match status" value="1"/>
</dbReference>
<keyword evidence="4" id="KW-0238">DNA-binding</keyword>
<evidence type="ECO:0000313" key="9">
    <source>
        <dbReference type="Proteomes" id="UP000295807"/>
    </source>
</evidence>
<proteinExistence type="inferred from homology"/>
<comment type="similarity">
    <text evidence="1">Belongs to the sigma-70 factor family. ECF subfamily.</text>
</comment>
<reference evidence="8 9" key="1">
    <citation type="submission" date="2019-03" db="EMBL/GenBank/DDBJ databases">
        <title>Genomic Encyclopedia of Type Strains, Phase IV (KMG-IV): sequencing the most valuable type-strain genomes for metagenomic binning, comparative biology and taxonomic classification.</title>
        <authorList>
            <person name="Goeker M."/>
        </authorList>
    </citation>
    <scope>NUCLEOTIDE SEQUENCE [LARGE SCALE GENOMIC DNA]</scope>
    <source>
        <strain evidence="8 9">DSM 21100</strain>
    </source>
</reference>
<dbReference type="RefSeq" id="WP_132127325.1">
    <property type="nucleotide sequence ID" value="NZ_CP042432.1"/>
</dbReference>
<dbReference type="InterPro" id="IPR007627">
    <property type="entry name" value="RNA_pol_sigma70_r2"/>
</dbReference>
<gene>
    <name evidence="8" type="ORF">EDD80_10139</name>
</gene>
<dbReference type="OrthoDB" id="1116873at2"/>
<dbReference type="PANTHER" id="PTHR43133:SF8">
    <property type="entry name" value="RNA POLYMERASE SIGMA FACTOR HI_1459-RELATED"/>
    <property type="match status" value="1"/>
</dbReference>
<dbReference type="Gene3D" id="1.10.1740.10">
    <property type="match status" value="1"/>
</dbReference>
<keyword evidence="2" id="KW-0805">Transcription regulation</keyword>
<evidence type="ECO:0000256" key="2">
    <source>
        <dbReference type="ARBA" id="ARBA00023015"/>
    </source>
</evidence>
<evidence type="ECO:0000256" key="1">
    <source>
        <dbReference type="ARBA" id="ARBA00010641"/>
    </source>
</evidence>
<evidence type="ECO:0000256" key="5">
    <source>
        <dbReference type="ARBA" id="ARBA00023163"/>
    </source>
</evidence>
<dbReference type="InterPro" id="IPR039425">
    <property type="entry name" value="RNA_pol_sigma-70-like"/>
</dbReference>
<name>A0A4R3L072_9SPHI</name>
<dbReference type="GO" id="GO:0003677">
    <property type="term" value="F:DNA binding"/>
    <property type="evidence" value="ECO:0007669"/>
    <property type="project" value="UniProtKB-KW"/>
</dbReference>
<dbReference type="NCBIfam" id="TIGR02937">
    <property type="entry name" value="sigma70-ECF"/>
    <property type="match status" value="1"/>
</dbReference>
<dbReference type="Proteomes" id="UP000295807">
    <property type="component" value="Unassembled WGS sequence"/>
</dbReference>
<dbReference type="GO" id="GO:0006352">
    <property type="term" value="P:DNA-templated transcription initiation"/>
    <property type="evidence" value="ECO:0007669"/>
    <property type="project" value="InterPro"/>
</dbReference>
<dbReference type="InterPro" id="IPR013249">
    <property type="entry name" value="RNA_pol_sigma70_r4_t2"/>
</dbReference>
<dbReference type="PANTHER" id="PTHR43133">
    <property type="entry name" value="RNA POLYMERASE ECF-TYPE SIGMA FACTO"/>
    <property type="match status" value="1"/>
</dbReference>
<dbReference type="SUPFAM" id="SSF88659">
    <property type="entry name" value="Sigma3 and sigma4 domains of RNA polymerase sigma factors"/>
    <property type="match status" value="1"/>
</dbReference>
<feature type="domain" description="RNA polymerase sigma factor 70 region 4 type 2" evidence="7">
    <location>
        <begin position="137"/>
        <end position="188"/>
    </location>
</feature>
<dbReference type="Pfam" id="PF04542">
    <property type="entry name" value="Sigma70_r2"/>
    <property type="match status" value="1"/>
</dbReference>
<evidence type="ECO:0000259" key="6">
    <source>
        <dbReference type="Pfam" id="PF04542"/>
    </source>
</evidence>
<protein>
    <submittedName>
        <fullName evidence="8">RNA polymerase sigma-70 factor (ECF subfamily)</fullName>
    </submittedName>
</protein>
<feature type="domain" description="RNA polymerase sigma-70 region 2" evidence="6">
    <location>
        <begin position="34"/>
        <end position="99"/>
    </location>
</feature>
<keyword evidence="5" id="KW-0804">Transcription</keyword>
<keyword evidence="3" id="KW-0731">Sigma factor</keyword>